<accession>A0A0W0FIQ6</accession>
<dbReference type="Proteomes" id="UP000054988">
    <property type="component" value="Unassembled WGS sequence"/>
</dbReference>
<dbReference type="AlphaFoldDB" id="A0A0W0FIQ6"/>
<comment type="caution">
    <text evidence="1">The sequence shown here is derived from an EMBL/GenBank/DDBJ whole genome shotgun (WGS) entry which is preliminary data.</text>
</comment>
<organism evidence="1 2">
    <name type="scientific">Moniliophthora roreri</name>
    <name type="common">Frosty pod rot fungus</name>
    <name type="synonym">Monilia roreri</name>
    <dbReference type="NCBI Taxonomy" id="221103"/>
    <lineage>
        <taxon>Eukaryota</taxon>
        <taxon>Fungi</taxon>
        <taxon>Dikarya</taxon>
        <taxon>Basidiomycota</taxon>
        <taxon>Agaricomycotina</taxon>
        <taxon>Agaricomycetes</taxon>
        <taxon>Agaricomycetidae</taxon>
        <taxon>Agaricales</taxon>
        <taxon>Marasmiineae</taxon>
        <taxon>Marasmiaceae</taxon>
        <taxon>Moniliophthora</taxon>
    </lineage>
</organism>
<dbReference type="eggNOG" id="ENOG502T145">
    <property type="taxonomic scope" value="Eukaryota"/>
</dbReference>
<gene>
    <name evidence="1" type="ORF">WG66_11366</name>
</gene>
<evidence type="ECO:0000313" key="2">
    <source>
        <dbReference type="Proteomes" id="UP000054988"/>
    </source>
</evidence>
<name>A0A0W0FIQ6_MONRR</name>
<proteinExistence type="predicted"/>
<dbReference type="EMBL" id="LATX01001932">
    <property type="protein sequence ID" value="KTB36050.1"/>
    <property type="molecule type" value="Genomic_DNA"/>
</dbReference>
<evidence type="ECO:0000313" key="1">
    <source>
        <dbReference type="EMBL" id="KTB36050.1"/>
    </source>
</evidence>
<reference evidence="1 2" key="1">
    <citation type="submission" date="2015-12" db="EMBL/GenBank/DDBJ databases">
        <title>Draft genome sequence of Moniliophthora roreri, the causal agent of frosty pod rot of cacao.</title>
        <authorList>
            <person name="Aime M.C."/>
            <person name="Diaz-Valderrama J.R."/>
            <person name="Kijpornyongpan T."/>
            <person name="Phillips-Mora W."/>
        </authorList>
    </citation>
    <scope>NUCLEOTIDE SEQUENCE [LARGE SCALE GENOMIC DNA]</scope>
    <source>
        <strain evidence="1 2">MCA 2952</strain>
    </source>
</reference>
<protein>
    <submittedName>
        <fullName evidence="1">Uncharacterized protein</fullName>
    </submittedName>
</protein>
<sequence>MLLLRPRFRTIPNAGRLGSLFAVRNASSRNGPGRPSRIISTLLPEKLLPSDLLDLSGRQASSLKLFEGEQESAMIEYFQLGREMAKFPRATKGFLYFHRPEPYTPLLACSVRFRICKTPETFSTGSNLLLPDGRPWEKAMWWIIQAGWADLLAESGVISQNELDLCRPFANPRSTIIRTLLPEEFLPSDLVELSGIEHQSMKLFTDNQESAQINYIKRYGRKRTQFPPETRGFLYFHCPDPHAPLLTCSMRFRICQSPDAFSTGKDLLYPDGTPWRKSMWWMARNGWADLLAERKVISKQQLEKCRPFISCDVSRSNRLVHAFNQTFPVAVTESATLCIRFYILGEESLVPLSINGLAAFRSYLKEKVGHGIEGDITLNLHIEQDGTLRLSETVPPPYGEILQKGMVSPCLYIAKQSLRQNALLPELKSDPIRYALDILREHEKRSSSAS</sequence>